<dbReference type="Pfam" id="PF04321">
    <property type="entry name" value="RmlD_sub_bind"/>
    <property type="match status" value="1"/>
</dbReference>
<accession>A0A2U9IS78</accession>
<proteinExistence type="predicted"/>
<evidence type="ECO:0000259" key="1">
    <source>
        <dbReference type="Pfam" id="PF04321"/>
    </source>
</evidence>
<evidence type="ECO:0000313" key="2">
    <source>
        <dbReference type="EMBL" id="AWR98901.1"/>
    </source>
</evidence>
<protein>
    <submittedName>
        <fullName evidence="2">dTDP-4-dehydrorhamnose reductase</fullName>
    </submittedName>
</protein>
<dbReference type="GeneID" id="36834361"/>
<dbReference type="STRING" id="1293036.GCA_001315825_01694"/>
<reference evidence="2 3" key="1">
    <citation type="submission" date="2018-05" db="EMBL/GenBank/DDBJ databases">
        <title>Complete Genome Sequences of Extremely Thermoacidophilic, Metal-Mobilizing Type-Strain Members of the Archaeal Family Sulfolobaceae: Acidianus brierleyi DSM-1651T, Acidianus sulfidivorans DSM-18786T, Metallosphaera hakonensis DSM-7519T, and Metallosphaera prunae DSM-10039T.</title>
        <authorList>
            <person name="Counts J.A."/>
            <person name="Kelly R.M."/>
        </authorList>
    </citation>
    <scope>NUCLEOTIDE SEQUENCE [LARGE SCALE GENOMIC DNA]</scope>
    <source>
        <strain evidence="2 3">HO1-1</strain>
    </source>
</reference>
<dbReference type="RefSeq" id="WP_054836728.1">
    <property type="nucleotide sequence ID" value="NZ_BBBA01000009.1"/>
</dbReference>
<dbReference type="SUPFAM" id="SSF51735">
    <property type="entry name" value="NAD(P)-binding Rossmann-fold domains"/>
    <property type="match status" value="1"/>
</dbReference>
<dbReference type="PANTHER" id="PTHR43242">
    <property type="entry name" value="NAD(P)-BINDING ROSSMANN-FOLD SUPERFAMILY PROTEIN"/>
    <property type="match status" value="1"/>
</dbReference>
<keyword evidence="3" id="KW-1185">Reference proteome</keyword>
<evidence type="ECO:0000313" key="3">
    <source>
        <dbReference type="Proteomes" id="UP000247586"/>
    </source>
</evidence>
<gene>
    <name evidence="2" type="ORF">DFR87_03425</name>
</gene>
<feature type="domain" description="RmlD-like substrate binding" evidence="1">
    <location>
        <begin position="32"/>
        <end position="136"/>
    </location>
</feature>
<dbReference type="Gene3D" id="3.90.25.10">
    <property type="entry name" value="UDP-galactose 4-epimerase, domain 1"/>
    <property type="match status" value="1"/>
</dbReference>
<dbReference type="AlphaFoldDB" id="A0A2U9IS78"/>
<name>A0A2U9IS78_9CREN</name>
<dbReference type="InterPro" id="IPR029903">
    <property type="entry name" value="RmlD-like-bd"/>
</dbReference>
<dbReference type="KEGG" id="mhk:DFR87_03425"/>
<dbReference type="OrthoDB" id="4907at2157"/>
<dbReference type="Proteomes" id="UP000247586">
    <property type="component" value="Chromosome"/>
</dbReference>
<reference evidence="3" key="3">
    <citation type="submission" date="2020-03" db="EMBL/GenBank/DDBJ databases">
        <title>Sequencing and Assembly of Multiple Reported Metal-Biooxidizing Members of the Extremely Thermoacidophilic Archaeal Family Sulfolobaceae.</title>
        <authorList>
            <person name="Counts J.A."/>
            <person name="Kelly R.M."/>
        </authorList>
    </citation>
    <scope>NUCLEOTIDE SEQUENCE [LARGE SCALE GENOMIC DNA]</scope>
    <source>
        <strain evidence="3">HO1-1</strain>
    </source>
</reference>
<dbReference type="PANTHER" id="PTHR43242:SF1">
    <property type="entry name" value="NAD(P)-BINDING ROSSMANN-FOLD SUPERFAMILY PROTEIN"/>
    <property type="match status" value="1"/>
</dbReference>
<organism evidence="2 3">
    <name type="scientific">Metallosphaera hakonensis JCM 8857 = DSM 7519</name>
    <dbReference type="NCBI Taxonomy" id="1293036"/>
    <lineage>
        <taxon>Archaea</taxon>
        <taxon>Thermoproteota</taxon>
        <taxon>Thermoprotei</taxon>
        <taxon>Sulfolobales</taxon>
        <taxon>Sulfolobaceae</taxon>
        <taxon>Metallosphaera</taxon>
    </lineage>
</organism>
<dbReference type="EMBL" id="CP029287">
    <property type="protein sequence ID" value="AWR98901.1"/>
    <property type="molecule type" value="Genomic_DNA"/>
</dbReference>
<dbReference type="InterPro" id="IPR036291">
    <property type="entry name" value="NAD(P)-bd_dom_sf"/>
</dbReference>
<dbReference type="Gene3D" id="3.40.50.720">
    <property type="entry name" value="NAD(P)-binding Rossmann-like Domain"/>
    <property type="match status" value="1"/>
</dbReference>
<sequence>MKVVVTDEGEIAKEVAKNINGEVLVVDSPYRVSQERPDIVIHTFEVPYYEANINKARAWNINTWSAINIGRAGHKVGAINVYLSTSMIFNGRKGFYKETSTPDPLNYYGLTKLTGETGIASLGNYLILRIGFPFSLSYKGILYGHIRNLLMNGRSICNNNFFFSIISTRALGRVISTLISKGATGVINLGNRVNECEVIREITKYIPGQVVEREGENFDFSLDDWLLRSFDIKLRFKDDIRDIFAGRIFDDKGENTITA</sequence>
<reference evidence="3" key="2">
    <citation type="submission" date="2020-03" db="EMBL/GenBank/DDBJ databases">
        <title>Complete Genome Sequences of Extremely Thermoacidophilic, Metal-Mobilizing Type-Strain Members of the Archaeal Family Sulfolobaceae: Acidianus brierleyi DSM-1651T, Acidianus sulfidivorans DSM-18786T, Metallosphaera hakonensis DSM-7519T, and Metallosphaera prunae DSM-10039T.</title>
        <authorList>
            <person name="Counts J.A."/>
            <person name="Kelly R.M."/>
        </authorList>
    </citation>
    <scope>NUCLEOTIDE SEQUENCE [LARGE SCALE GENOMIC DNA]</scope>
    <source>
        <strain evidence="3">HO1-1</strain>
    </source>
</reference>